<reference evidence="2 3" key="1">
    <citation type="submission" date="2024-01" db="EMBL/GenBank/DDBJ databases">
        <title>The complete chloroplast genome sequence of Lithospermum erythrorhizon: insights into the phylogenetic relationship among Boraginaceae species and the maternal lineages of purple gromwells.</title>
        <authorList>
            <person name="Okada T."/>
            <person name="Watanabe K."/>
        </authorList>
    </citation>
    <scope>NUCLEOTIDE SEQUENCE [LARGE SCALE GENOMIC DNA]</scope>
</reference>
<evidence type="ECO:0000313" key="2">
    <source>
        <dbReference type="EMBL" id="GAA0157597.1"/>
    </source>
</evidence>
<evidence type="ECO:0000313" key="3">
    <source>
        <dbReference type="Proteomes" id="UP001454036"/>
    </source>
</evidence>
<keyword evidence="3" id="KW-1185">Reference proteome</keyword>
<dbReference type="SUPFAM" id="SSF56672">
    <property type="entry name" value="DNA/RNA polymerases"/>
    <property type="match status" value="1"/>
</dbReference>
<comment type="caution">
    <text evidence="2">The sequence shown here is derived from an EMBL/GenBank/DDBJ whole genome shotgun (WGS) entry which is preliminary data.</text>
</comment>
<dbReference type="AlphaFoldDB" id="A0AAV3Q0J5"/>
<proteinExistence type="predicted"/>
<dbReference type="PANTHER" id="PTHR33116:SF84">
    <property type="entry name" value="RNA-DIRECTED DNA POLYMERASE"/>
    <property type="match status" value="1"/>
</dbReference>
<gene>
    <name evidence="2" type="ORF">LIER_14834</name>
</gene>
<organism evidence="2 3">
    <name type="scientific">Lithospermum erythrorhizon</name>
    <name type="common">Purple gromwell</name>
    <name type="synonym">Lithospermum officinale var. erythrorhizon</name>
    <dbReference type="NCBI Taxonomy" id="34254"/>
    <lineage>
        <taxon>Eukaryota</taxon>
        <taxon>Viridiplantae</taxon>
        <taxon>Streptophyta</taxon>
        <taxon>Embryophyta</taxon>
        <taxon>Tracheophyta</taxon>
        <taxon>Spermatophyta</taxon>
        <taxon>Magnoliopsida</taxon>
        <taxon>eudicotyledons</taxon>
        <taxon>Gunneridae</taxon>
        <taxon>Pentapetalae</taxon>
        <taxon>asterids</taxon>
        <taxon>lamiids</taxon>
        <taxon>Boraginales</taxon>
        <taxon>Boraginaceae</taxon>
        <taxon>Boraginoideae</taxon>
        <taxon>Lithospermeae</taxon>
        <taxon>Lithospermum</taxon>
    </lineage>
</organism>
<dbReference type="Pfam" id="PF13966">
    <property type="entry name" value="zf-RVT"/>
    <property type="match status" value="1"/>
</dbReference>
<protein>
    <recommendedName>
        <fullName evidence="1">Reverse transcriptase zinc-binding domain-containing protein</fullName>
    </recommendedName>
</protein>
<feature type="domain" description="Reverse transcriptase zinc-binding" evidence="1">
    <location>
        <begin position="348"/>
        <end position="390"/>
    </location>
</feature>
<dbReference type="InterPro" id="IPR043502">
    <property type="entry name" value="DNA/RNA_pol_sf"/>
</dbReference>
<accession>A0AAV3Q0J5</accession>
<dbReference type="PANTHER" id="PTHR33116">
    <property type="entry name" value="REVERSE TRANSCRIPTASE ZINC-BINDING DOMAIN-CONTAINING PROTEIN-RELATED-RELATED"/>
    <property type="match status" value="1"/>
</dbReference>
<dbReference type="EMBL" id="BAABME010003142">
    <property type="protein sequence ID" value="GAA0157597.1"/>
    <property type="molecule type" value="Genomic_DNA"/>
</dbReference>
<evidence type="ECO:0000259" key="1">
    <source>
        <dbReference type="Pfam" id="PF13966"/>
    </source>
</evidence>
<name>A0AAV3Q0J5_LITER</name>
<dbReference type="Proteomes" id="UP001454036">
    <property type="component" value="Unassembled WGS sequence"/>
</dbReference>
<dbReference type="InterPro" id="IPR026960">
    <property type="entry name" value="RVT-Znf"/>
</dbReference>
<sequence>MQTKIKRVKRVLKELKKEVFLNISGRVIEMKHKYEEYQASILRGDLCIENLVRVNNITEEYNKLCDAESNFYRSKARLKWIKDGDASTKLFHTSMRIYQHKNLITKMQNEEGAMIGDYEEIHKLHCFESEVKNMKDFRPISCCNVIYKIISAVLAKRLKRILHKIVGSHQTTYLPGKHISNGVLLMQEWMNGYHMEGFNHHLFCQDIKFINSCSADDLCVLSAATTKSLSLIKKTLEVFGSVTSLMPNLAKSSYLFVGVNANVEKYLCSVIGISKAQLPIKYLGIPLIIKQLCASDCRTLLEKTKVFSTYNYWRQSVFLPVMVIKGITKLIKRFLWGGSTDSRNPCKVRGRLHTKDRLSKWNMISDSKCVFCEACETVEYLFFLCPLSAAVCRKLDGLCKDFHEPRG</sequence>